<accession>A0A081BQD8</accession>
<dbReference type="GO" id="GO:0016020">
    <property type="term" value="C:membrane"/>
    <property type="evidence" value="ECO:0007669"/>
    <property type="project" value="InterPro"/>
</dbReference>
<dbReference type="STRING" id="1499966.U14_03856"/>
<dbReference type="HOGENOM" id="CLU_952066_0_0_0"/>
<dbReference type="SUPFAM" id="SSF55781">
    <property type="entry name" value="GAF domain-like"/>
    <property type="match status" value="1"/>
</dbReference>
<dbReference type="SMART" id="SM00065">
    <property type="entry name" value="GAF"/>
    <property type="match status" value="1"/>
</dbReference>
<gene>
    <name evidence="2" type="ORF">U14_03856</name>
</gene>
<dbReference type="Proteomes" id="UP000030700">
    <property type="component" value="Unassembled WGS sequence"/>
</dbReference>
<dbReference type="Pfam" id="PF01590">
    <property type="entry name" value="GAF"/>
    <property type="match status" value="1"/>
</dbReference>
<feature type="domain" description="HAMP" evidence="1">
    <location>
        <begin position="7"/>
        <end position="59"/>
    </location>
</feature>
<dbReference type="GO" id="GO:0007165">
    <property type="term" value="P:signal transduction"/>
    <property type="evidence" value="ECO:0007669"/>
    <property type="project" value="InterPro"/>
</dbReference>
<dbReference type="InterPro" id="IPR029016">
    <property type="entry name" value="GAF-like_dom_sf"/>
</dbReference>
<dbReference type="InterPro" id="IPR003660">
    <property type="entry name" value="HAMP_dom"/>
</dbReference>
<dbReference type="InterPro" id="IPR003018">
    <property type="entry name" value="GAF"/>
</dbReference>
<evidence type="ECO:0000313" key="2">
    <source>
        <dbReference type="EMBL" id="GAK52604.1"/>
    </source>
</evidence>
<dbReference type="CDD" id="cd06225">
    <property type="entry name" value="HAMP"/>
    <property type="match status" value="1"/>
</dbReference>
<organism evidence="2">
    <name type="scientific">Candidatus Moduliflexus flocculans</name>
    <dbReference type="NCBI Taxonomy" id="1499966"/>
    <lineage>
        <taxon>Bacteria</taxon>
        <taxon>Candidatus Moduliflexota</taxon>
        <taxon>Candidatus Moduliflexia</taxon>
        <taxon>Candidatus Moduliflexales</taxon>
        <taxon>Candidatus Moduliflexaceae</taxon>
    </lineage>
</organism>
<dbReference type="EMBL" id="DF820458">
    <property type="protein sequence ID" value="GAK52604.1"/>
    <property type="molecule type" value="Genomic_DNA"/>
</dbReference>
<protein>
    <submittedName>
        <fullName evidence="2">Two-component hybrid sensor and regulator</fullName>
    </submittedName>
</protein>
<dbReference type="SUPFAM" id="SSF158472">
    <property type="entry name" value="HAMP domain-like"/>
    <property type="match status" value="1"/>
</dbReference>
<evidence type="ECO:0000259" key="1">
    <source>
        <dbReference type="PROSITE" id="PS50885"/>
    </source>
</evidence>
<reference evidence="2" key="1">
    <citation type="journal article" date="2015" name="PeerJ">
        <title>First genomic representation of candidate bacterial phylum KSB3 points to enhanced environmental sensing as a trigger of wastewater bulking.</title>
        <authorList>
            <person name="Sekiguchi Y."/>
            <person name="Ohashi A."/>
            <person name="Parks D.H."/>
            <person name="Yamauchi T."/>
            <person name="Tyson G.W."/>
            <person name="Hugenholtz P."/>
        </authorList>
    </citation>
    <scope>NUCLEOTIDE SEQUENCE [LARGE SCALE GENOMIC DNA]</scope>
</reference>
<evidence type="ECO:0000313" key="3">
    <source>
        <dbReference type="Proteomes" id="UP000030700"/>
    </source>
</evidence>
<dbReference type="Pfam" id="PF00672">
    <property type="entry name" value="HAMP"/>
    <property type="match status" value="1"/>
</dbReference>
<dbReference type="SMART" id="SM00304">
    <property type="entry name" value="HAMP"/>
    <property type="match status" value="1"/>
</dbReference>
<dbReference type="Gene3D" id="3.30.450.40">
    <property type="match status" value="1"/>
</dbReference>
<keyword evidence="3" id="KW-1185">Reference proteome</keyword>
<name>A0A081BQD8_9BACT</name>
<dbReference type="Gene3D" id="6.10.340.10">
    <property type="match status" value="1"/>
</dbReference>
<sequence>MAFMIARAFSRPVKQLSGIFSQIAQGNVRVTFPKAGNDELGELVAASKAMAAYLQNATELTRRIAQNDWQVSATPKSEHDVLNQSLDVMIRTLRQMQDDNIRTMAVLEEQNRAIVAQNWHKDGIGQLNAALVEEMPLKLLCDRAVQTVARYVQAGRGVLYSYRAETHTLELQGTFAFTEHDALKKTYQSGEGIIGQVAVEQRAIYLKHLPVEHSLILTGTTYDAPLNTYTVPLLYNAKLCGVMEIASFELFGAREQAFFDEAGQVIAVRLFSTAQREQMREFFQQADNGANL</sequence>
<proteinExistence type="predicted"/>
<dbReference type="AlphaFoldDB" id="A0A081BQD8"/>
<dbReference type="PROSITE" id="PS50885">
    <property type="entry name" value="HAMP"/>
    <property type="match status" value="1"/>
</dbReference>